<dbReference type="OrthoDB" id="467338at2"/>
<dbReference type="AlphaFoldDB" id="A0A0M2PU78"/>
<dbReference type="RefSeq" id="WP_017711428.1">
    <property type="nucleotide sequence ID" value="NZ_KB235933.1"/>
</dbReference>
<keyword evidence="2" id="KW-1185">Reference proteome</keyword>
<comment type="caution">
    <text evidence="1">The sequence shown here is derived from an EMBL/GenBank/DDBJ whole genome shotgun (WGS) entry which is preliminary data.</text>
</comment>
<dbReference type="Proteomes" id="UP000034681">
    <property type="component" value="Unassembled WGS sequence"/>
</dbReference>
<evidence type="ECO:0000313" key="2">
    <source>
        <dbReference type="Proteomes" id="UP000034681"/>
    </source>
</evidence>
<name>A0A0M2PU78_PROHO</name>
<reference evidence="1" key="1">
    <citation type="submission" date="2012-04" db="EMBL/GenBank/DDBJ databases">
        <authorList>
            <person name="Borisov I.G."/>
            <person name="Ivanikova N.V."/>
            <person name="Pinevich A.V."/>
        </authorList>
    </citation>
    <scope>NUCLEOTIDE SEQUENCE</scope>
    <source>
        <strain evidence="1">CALU 1027</strain>
    </source>
</reference>
<evidence type="ECO:0008006" key="3">
    <source>
        <dbReference type="Google" id="ProtNLM"/>
    </source>
</evidence>
<gene>
    <name evidence="1" type="ORF">PROH_10095</name>
</gene>
<dbReference type="eggNOG" id="ENOG5032ZA8">
    <property type="taxonomic scope" value="Bacteria"/>
</dbReference>
<proteinExistence type="predicted"/>
<accession>A0A0M2PU78</accession>
<organism evidence="1 2">
    <name type="scientific">Prochlorothrix hollandica PCC 9006 = CALU 1027</name>
    <dbReference type="NCBI Taxonomy" id="317619"/>
    <lineage>
        <taxon>Bacteria</taxon>
        <taxon>Bacillati</taxon>
        <taxon>Cyanobacteriota</taxon>
        <taxon>Cyanophyceae</taxon>
        <taxon>Prochlorotrichales</taxon>
        <taxon>Prochlorotrichaceae</taxon>
        <taxon>Prochlorothrix</taxon>
    </lineage>
</organism>
<sequence length="64" mass="7350">MLQQIIHELQAIPPHKLPLLYDLIHHFRLGLTPTPQPRTPGLLSGTLSNAFFDPLPETELQQWE</sequence>
<protein>
    <recommendedName>
        <fullName evidence="3">DUF2281 domain-containing protein</fullName>
    </recommendedName>
</protein>
<dbReference type="STRING" id="317619.GCA_000332315_00792"/>
<evidence type="ECO:0000313" key="1">
    <source>
        <dbReference type="EMBL" id="KKJ00086.1"/>
    </source>
</evidence>
<dbReference type="EMBL" id="AJTX02000004">
    <property type="protein sequence ID" value="KKJ00086.1"/>
    <property type="molecule type" value="Genomic_DNA"/>
</dbReference>